<organism evidence="2 3">
    <name type="scientific">Polarella glacialis</name>
    <name type="common">Dinoflagellate</name>
    <dbReference type="NCBI Taxonomy" id="89957"/>
    <lineage>
        <taxon>Eukaryota</taxon>
        <taxon>Sar</taxon>
        <taxon>Alveolata</taxon>
        <taxon>Dinophyceae</taxon>
        <taxon>Suessiales</taxon>
        <taxon>Suessiaceae</taxon>
        <taxon>Polarella</taxon>
    </lineage>
</organism>
<feature type="region of interest" description="Disordered" evidence="1">
    <location>
        <begin position="1"/>
        <end position="44"/>
    </location>
</feature>
<sequence length="85" mass="10533">MKRTTRWTGRVKARRMKRRMRHRMRRMMRPRMRTTRAQQGNKQMVERRCMRVLSLRYAPTQLMQCEASRGRSLGQAPDWTWKLRP</sequence>
<accession>A0A813KQY9</accession>
<evidence type="ECO:0000313" key="2">
    <source>
        <dbReference type="EMBL" id="CAE8705751.1"/>
    </source>
</evidence>
<protein>
    <submittedName>
        <fullName evidence="2">Uncharacterized protein</fullName>
    </submittedName>
</protein>
<dbReference type="Proteomes" id="UP000626109">
    <property type="component" value="Unassembled WGS sequence"/>
</dbReference>
<evidence type="ECO:0000313" key="3">
    <source>
        <dbReference type="Proteomes" id="UP000626109"/>
    </source>
</evidence>
<dbReference type="EMBL" id="CAJNNW010031043">
    <property type="protein sequence ID" value="CAE8705751.1"/>
    <property type="molecule type" value="Genomic_DNA"/>
</dbReference>
<name>A0A813KQY9_POLGL</name>
<evidence type="ECO:0000256" key="1">
    <source>
        <dbReference type="SAM" id="MobiDB-lite"/>
    </source>
</evidence>
<reference evidence="2" key="1">
    <citation type="submission" date="2021-02" db="EMBL/GenBank/DDBJ databases">
        <authorList>
            <person name="Dougan E. K."/>
            <person name="Rhodes N."/>
            <person name="Thang M."/>
            <person name="Chan C."/>
        </authorList>
    </citation>
    <scope>NUCLEOTIDE SEQUENCE</scope>
</reference>
<gene>
    <name evidence="2" type="ORF">PGLA2088_LOCUS33868</name>
</gene>
<feature type="compositionally biased region" description="Basic residues" evidence="1">
    <location>
        <begin position="1"/>
        <end position="34"/>
    </location>
</feature>
<dbReference type="AlphaFoldDB" id="A0A813KQY9"/>
<comment type="caution">
    <text evidence="2">The sequence shown here is derived from an EMBL/GenBank/DDBJ whole genome shotgun (WGS) entry which is preliminary data.</text>
</comment>
<proteinExistence type="predicted"/>